<accession>A0A654M336</accession>
<reference evidence="2" key="1">
    <citation type="submission" date="2015-10" db="EMBL/GenBank/DDBJ databases">
        <title>Niche specialization of a soil ammonia-oxidizing archaeon, Candidatus Nitrosocosmicus oleophilus.</title>
        <authorList>
            <person name="Jung M.-Y."/>
            <person name="Rhee S.-K."/>
        </authorList>
    </citation>
    <scope>NUCLEOTIDE SEQUENCE [LARGE SCALE GENOMIC DNA]</scope>
    <source>
        <strain evidence="2">MY3</strain>
    </source>
</reference>
<dbReference type="Proteomes" id="UP000058925">
    <property type="component" value="Chromosome"/>
</dbReference>
<evidence type="ECO:0000313" key="2">
    <source>
        <dbReference type="Proteomes" id="UP000058925"/>
    </source>
</evidence>
<sequence length="134" mass="16106">MFKCDYDIKSNNKDRNTEKMTLENYKHKERKKGKHASSTENRRLVWEFVIWPLILEVNRNYFTLQEYHIKRDSICENKEILPSKVAGGFVSLLVKGILVREKNIYSIHYKLIPYMRKKVHLDYGTVIREINTKK</sequence>
<dbReference type="KEGG" id="taa:NMY3_03306"/>
<name>A0A654M336_9ARCH</name>
<keyword evidence="2" id="KW-1185">Reference proteome</keyword>
<gene>
    <name evidence="1" type="ORF">NMY3_03306</name>
</gene>
<dbReference type="AlphaFoldDB" id="A0A654M336"/>
<organism evidence="1 2">
    <name type="scientific">Candidatus Nitrosocosmicus oleophilus</name>
    <dbReference type="NCBI Taxonomy" id="1353260"/>
    <lineage>
        <taxon>Archaea</taxon>
        <taxon>Nitrososphaerota</taxon>
        <taxon>Nitrososphaeria</taxon>
        <taxon>Nitrososphaerales</taxon>
        <taxon>Nitrososphaeraceae</taxon>
        <taxon>Candidatus Nitrosocosmicus</taxon>
    </lineage>
</organism>
<evidence type="ECO:0000313" key="1">
    <source>
        <dbReference type="EMBL" id="ALI37490.1"/>
    </source>
</evidence>
<proteinExistence type="predicted"/>
<dbReference type="EMBL" id="CP012850">
    <property type="protein sequence ID" value="ALI37490.1"/>
    <property type="molecule type" value="Genomic_DNA"/>
</dbReference>
<protein>
    <submittedName>
        <fullName evidence="1">Uncharacterized protein</fullName>
    </submittedName>
</protein>